<name>A0A061DWB2_THECC</name>
<reference evidence="1 2" key="1">
    <citation type="journal article" date="2013" name="Genome Biol.">
        <title>The genome sequence of the most widely cultivated cacao type and its use to identify candidate genes regulating pod color.</title>
        <authorList>
            <person name="Motamayor J.C."/>
            <person name="Mockaitis K."/>
            <person name="Schmutz J."/>
            <person name="Haiminen N."/>
            <person name="Iii D.L."/>
            <person name="Cornejo O."/>
            <person name="Findley S.D."/>
            <person name="Zheng P."/>
            <person name="Utro F."/>
            <person name="Royaert S."/>
            <person name="Saski C."/>
            <person name="Jenkins J."/>
            <person name="Podicheti R."/>
            <person name="Zhao M."/>
            <person name="Scheffler B.E."/>
            <person name="Stack J.C."/>
            <person name="Feltus F.A."/>
            <person name="Mustiga G.M."/>
            <person name="Amores F."/>
            <person name="Phillips W."/>
            <person name="Marelli J.P."/>
            <person name="May G.D."/>
            <person name="Shapiro H."/>
            <person name="Ma J."/>
            <person name="Bustamante C.D."/>
            <person name="Schnell R.J."/>
            <person name="Main D."/>
            <person name="Gilbert D."/>
            <person name="Parida L."/>
            <person name="Kuhn D.N."/>
        </authorList>
    </citation>
    <scope>NUCLEOTIDE SEQUENCE [LARGE SCALE GENOMIC DNA]</scope>
    <source>
        <strain evidence="2">cv. Matina 1-6</strain>
    </source>
</reference>
<proteinExistence type="predicted"/>
<dbReference type="Gramene" id="EOX97104">
    <property type="protein sequence ID" value="EOX97104"/>
    <property type="gene ID" value="TCM_006204"/>
</dbReference>
<dbReference type="STRING" id="3641.A0A061DWB2"/>
<dbReference type="eggNOG" id="KOG2357">
    <property type="taxonomic scope" value="Eukaryota"/>
</dbReference>
<sequence>MRNGNAGYLLPRKRKRIIPGGDDDVFEQDQLRLNRAGCLIMGFPHHQLYSGIPFIGFGSSFLQNSPSLLAHCDTCALPIGLLSVCLCSKYLEKQDRNRRGNPTDQYGGSTGSLDQVHVNSALPDASHMAGMIRLVAFVPYHTNLTGQGKLSSLAQSKNEAARVKAPQEAYKEL</sequence>
<accession>A0A061DWB2</accession>
<protein>
    <submittedName>
        <fullName evidence="1">Uncharacterized protein</fullName>
    </submittedName>
</protein>
<organism evidence="1 2">
    <name type="scientific">Theobroma cacao</name>
    <name type="common">Cacao</name>
    <name type="synonym">Cocoa</name>
    <dbReference type="NCBI Taxonomy" id="3641"/>
    <lineage>
        <taxon>Eukaryota</taxon>
        <taxon>Viridiplantae</taxon>
        <taxon>Streptophyta</taxon>
        <taxon>Embryophyta</taxon>
        <taxon>Tracheophyta</taxon>
        <taxon>Spermatophyta</taxon>
        <taxon>Magnoliopsida</taxon>
        <taxon>eudicotyledons</taxon>
        <taxon>Gunneridae</taxon>
        <taxon>Pentapetalae</taxon>
        <taxon>rosids</taxon>
        <taxon>malvids</taxon>
        <taxon>Malvales</taxon>
        <taxon>Malvaceae</taxon>
        <taxon>Byttnerioideae</taxon>
        <taxon>Theobroma</taxon>
    </lineage>
</organism>
<dbReference type="InParanoid" id="A0A061DWB2"/>
<evidence type="ECO:0000313" key="2">
    <source>
        <dbReference type="Proteomes" id="UP000026915"/>
    </source>
</evidence>
<dbReference type="HOGENOM" id="CLU_1550302_0_0_1"/>
<dbReference type="AlphaFoldDB" id="A0A061DWB2"/>
<dbReference type="EMBL" id="CM001880">
    <property type="protein sequence ID" value="EOX97104.1"/>
    <property type="molecule type" value="Genomic_DNA"/>
</dbReference>
<dbReference type="Proteomes" id="UP000026915">
    <property type="component" value="Chromosome 2"/>
</dbReference>
<gene>
    <name evidence="1" type="ORF">TCM_006204</name>
</gene>
<evidence type="ECO:0000313" key="1">
    <source>
        <dbReference type="EMBL" id="EOX97104.1"/>
    </source>
</evidence>
<keyword evidence="2" id="KW-1185">Reference proteome</keyword>